<accession>A0A024H2T4</accession>
<dbReference type="RefSeq" id="WP_050054985.1">
    <property type="nucleotide sequence ID" value="NZ_CAQI01000042.1"/>
</dbReference>
<reference evidence="2" key="1">
    <citation type="journal article" date="2014" name="Genome Announc.">
        <title>Genome Sequence of Arthrobacter siccitolerans 4J27, a Xeroprotectant-Producing Desiccation-Tolerant Microorganism.</title>
        <authorList>
            <person name="Manzanera M."/>
            <person name="Santa-Cruz-Calvo L."/>
            <person name="Vilchez J.I."/>
            <person name="Garcia-Fontana C."/>
            <person name="Silva-Castro G.A."/>
            <person name="Calvo C."/>
            <person name="Gonzalez-Lopez J."/>
        </authorList>
    </citation>
    <scope>NUCLEOTIDE SEQUENCE [LARGE SCALE GENOMIC DNA]</scope>
    <source>
        <strain evidence="2">4J27</strain>
    </source>
</reference>
<organism evidence="1 2">
    <name type="scientific">Pseudarthrobacter siccitolerans</name>
    <dbReference type="NCBI Taxonomy" id="861266"/>
    <lineage>
        <taxon>Bacteria</taxon>
        <taxon>Bacillati</taxon>
        <taxon>Actinomycetota</taxon>
        <taxon>Actinomycetes</taxon>
        <taxon>Micrococcales</taxon>
        <taxon>Micrococcaceae</taxon>
        <taxon>Pseudarthrobacter</taxon>
    </lineage>
</organism>
<name>A0A024H2T4_9MICC</name>
<comment type="caution">
    <text evidence="1">The sequence shown here is derived from an EMBL/GenBank/DDBJ whole genome shotgun (WGS) entry which is preliminary data.</text>
</comment>
<evidence type="ECO:0000313" key="2">
    <source>
        <dbReference type="Proteomes" id="UP000035722"/>
    </source>
</evidence>
<keyword evidence="2" id="KW-1185">Reference proteome</keyword>
<dbReference type="EMBL" id="CAQI01000042">
    <property type="protein sequence ID" value="CCQ46026.1"/>
    <property type="molecule type" value="Genomic_DNA"/>
</dbReference>
<dbReference type="Proteomes" id="UP000035722">
    <property type="component" value="Unassembled WGS sequence"/>
</dbReference>
<protein>
    <submittedName>
        <fullName evidence="1">Uncharacterized protein</fullName>
    </submittedName>
</protein>
<gene>
    <name evidence="1" type="ORF">ARTSIC4J27_1986</name>
</gene>
<sequence>MFKSEAMLYGDRVPGHPLSAVPAGCWHRITLTYPDGEVVVLAFAERGPGSEENYRETILRTQMCAPSNVRCIVTREDGTTSEAETWGAPL</sequence>
<dbReference type="AlphaFoldDB" id="A0A024H2T4"/>
<dbReference type="STRING" id="861266.ARTSIC4J27_1986"/>
<proteinExistence type="predicted"/>
<evidence type="ECO:0000313" key="1">
    <source>
        <dbReference type="EMBL" id="CCQ46026.1"/>
    </source>
</evidence>